<feature type="region of interest" description="Disordered" evidence="10">
    <location>
        <begin position="408"/>
        <end position="480"/>
    </location>
</feature>
<evidence type="ECO:0000313" key="15">
    <source>
        <dbReference type="EMBL" id="RKP11644.1"/>
    </source>
</evidence>
<evidence type="ECO:0000256" key="10">
    <source>
        <dbReference type="SAM" id="MobiDB-lite"/>
    </source>
</evidence>
<dbReference type="GO" id="GO:0000398">
    <property type="term" value="P:mRNA splicing, via spliceosome"/>
    <property type="evidence" value="ECO:0007669"/>
    <property type="project" value="TreeGrafter"/>
</dbReference>
<keyword evidence="7" id="KW-0539">Nucleus</keyword>
<dbReference type="PROSITE" id="PS50199">
    <property type="entry name" value="ZF_RANBP2_2"/>
    <property type="match status" value="1"/>
</dbReference>
<dbReference type="PROSITE" id="PS50102">
    <property type="entry name" value="RRM"/>
    <property type="match status" value="1"/>
</dbReference>
<dbReference type="Pfam" id="PF00076">
    <property type="entry name" value="RRM_1"/>
    <property type="match status" value="1"/>
</dbReference>
<sequence length="676" mass="74472">MTDELIYSWLCRAEYYPEYVKVIRDRFTGESKGYGFIRFPSMEYSVNFMDQHFPEIVIEGSRLSLEFGLHDPGDQQWACGRCQFGNYARRDTCFRCTADRPGGNTIGVGMNPPEEINDGTRDIGAEAHFLLLLRHLPLQADEEVIADAARYLGKAKRIHLVRRTRNQRSLGFAFIEYLGPIGANKALVLSADKSSHPEGFRVCGRPVGISFAHTSSFLPMSEKEQRLAEDKKKEPLVNNRSVQFLDRKGKPTQEPRQYWDVNTYISTAWVSRGAREPEEGEVSSKESGRENCVKGEGEEGKKRMKMTGKVSKSPVAMVGLSGPIDHTMAAPLSILPSTNWEKPASEGQKVEKGKEANEADKSTKDPSPSAATPPPALGITPSFVSRRMQNQLQFWNRQHEELKSTPQFIRSSDEEGSKISASGFIPSSVNSDPIGEGQGREDKAAGEKELLVESKDTLESSSSPPRASAPMIPVSSSPAPLDEDSYADLAQLACLLCQRAFKSEETLRKHEGQSSLHRDNLQDSSKVKEARIRLALSLPDEARLAGGKYRDRAAERRLIHGQPDKPPAPEVSLGYQQMRESMEEANRWKAIQAARQVMLHGSTGEEGNETGDGSGGLVKAIPEGNKGSQLLRKMGWKEGQGLGRDGDGIVKPLEAESYGKGVGLGAGLKRKANGQR</sequence>
<reference evidence="16" key="1">
    <citation type="journal article" date="2018" name="Nat. Microbiol.">
        <title>Leveraging single-cell genomics to expand the fungal tree of life.</title>
        <authorList>
            <person name="Ahrendt S.R."/>
            <person name="Quandt C.A."/>
            <person name="Ciobanu D."/>
            <person name="Clum A."/>
            <person name="Salamov A."/>
            <person name="Andreopoulos B."/>
            <person name="Cheng J.F."/>
            <person name="Woyke T."/>
            <person name="Pelin A."/>
            <person name="Henrissat B."/>
            <person name="Reynolds N.K."/>
            <person name="Benny G.L."/>
            <person name="Smith M.E."/>
            <person name="James T.Y."/>
            <person name="Grigoriev I.V."/>
        </authorList>
    </citation>
    <scope>NUCLEOTIDE SEQUENCE [LARGE SCALE GENOMIC DNA]</scope>
</reference>
<feature type="compositionally biased region" description="Low complexity" evidence="10">
    <location>
        <begin position="460"/>
        <end position="470"/>
    </location>
</feature>
<dbReference type="Pfam" id="PF23217">
    <property type="entry name" value="DUF7066"/>
    <property type="match status" value="1"/>
</dbReference>
<feature type="domain" description="C2H2-type" evidence="12">
    <location>
        <begin position="492"/>
        <end position="522"/>
    </location>
</feature>
<dbReference type="InterPro" id="IPR000467">
    <property type="entry name" value="G_patch_dom"/>
</dbReference>
<evidence type="ECO:0000259" key="13">
    <source>
        <dbReference type="PROSITE" id="PS50174"/>
    </source>
</evidence>
<protein>
    <recommendedName>
        <fullName evidence="17">G-patch domain-containing protein</fullName>
    </recommendedName>
</protein>
<dbReference type="EMBL" id="KZ988749">
    <property type="protein sequence ID" value="RKP11644.1"/>
    <property type="molecule type" value="Genomic_DNA"/>
</dbReference>
<dbReference type="InterPro" id="IPR012677">
    <property type="entry name" value="Nucleotide-bd_a/b_plait_sf"/>
</dbReference>
<evidence type="ECO:0000259" key="14">
    <source>
        <dbReference type="PROSITE" id="PS50199"/>
    </source>
</evidence>
<evidence type="ECO:0000256" key="7">
    <source>
        <dbReference type="ARBA" id="ARBA00023242"/>
    </source>
</evidence>
<feature type="region of interest" description="Disordered" evidence="10">
    <location>
        <begin position="602"/>
        <end position="622"/>
    </location>
</feature>
<keyword evidence="16" id="KW-1185">Reference proteome</keyword>
<dbReference type="PANTHER" id="PTHR13948:SF3">
    <property type="entry name" value="FI21118P1"/>
    <property type="match status" value="1"/>
</dbReference>
<gene>
    <name evidence="15" type="ORF">BJ684DRAFT_17785</name>
</gene>
<dbReference type="GO" id="GO:0003723">
    <property type="term" value="F:RNA binding"/>
    <property type="evidence" value="ECO:0007669"/>
    <property type="project" value="UniProtKB-UniRule"/>
</dbReference>
<dbReference type="GO" id="GO:0008270">
    <property type="term" value="F:zinc ion binding"/>
    <property type="evidence" value="ECO:0007669"/>
    <property type="project" value="UniProtKB-KW"/>
</dbReference>
<proteinExistence type="predicted"/>
<feature type="region of interest" description="Disordered" evidence="10">
    <location>
        <begin position="272"/>
        <end position="310"/>
    </location>
</feature>
<feature type="compositionally biased region" description="Basic and acidic residues" evidence="10">
    <location>
        <begin position="438"/>
        <end position="458"/>
    </location>
</feature>
<dbReference type="Proteomes" id="UP000267251">
    <property type="component" value="Unassembled WGS sequence"/>
</dbReference>
<evidence type="ECO:0000256" key="2">
    <source>
        <dbReference type="ARBA" id="ARBA00022723"/>
    </source>
</evidence>
<feature type="region of interest" description="Disordered" evidence="10">
    <location>
        <begin position="335"/>
        <end position="385"/>
    </location>
</feature>
<dbReference type="OrthoDB" id="439808at2759"/>
<feature type="region of interest" description="Disordered" evidence="10">
    <location>
        <begin position="506"/>
        <end position="527"/>
    </location>
</feature>
<dbReference type="AlphaFoldDB" id="A0A4P9XZ23"/>
<dbReference type="SMART" id="SM00443">
    <property type="entry name" value="G_patch"/>
    <property type="match status" value="1"/>
</dbReference>
<evidence type="ECO:0000256" key="5">
    <source>
        <dbReference type="ARBA" id="ARBA00022833"/>
    </source>
</evidence>
<feature type="domain" description="G-patch" evidence="13">
    <location>
        <begin position="623"/>
        <end position="669"/>
    </location>
</feature>
<evidence type="ECO:0008006" key="17">
    <source>
        <dbReference type="Google" id="ProtNLM"/>
    </source>
</evidence>
<dbReference type="SMART" id="SM00360">
    <property type="entry name" value="RRM"/>
    <property type="match status" value="2"/>
</dbReference>
<organism evidence="15 16">
    <name type="scientific">Piptocephalis cylindrospora</name>
    <dbReference type="NCBI Taxonomy" id="1907219"/>
    <lineage>
        <taxon>Eukaryota</taxon>
        <taxon>Fungi</taxon>
        <taxon>Fungi incertae sedis</taxon>
        <taxon>Zoopagomycota</taxon>
        <taxon>Zoopagomycotina</taxon>
        <taxon>Zoopagomycetes</taxon>
        <taxon>Zoopagales</taxon>
        <taxon>Piptocephalidaceae</taxon>
        <taxon>Piptocephalis</taxon>
    </lineage>
</organism>
<dbReference type="PROSITE" id="PS50157">
    <property type="entry name" value="ZINC_FINGER_C2H2_2"/>
    <property type="match status" value="1"/>
</dbReference>
<feature type="domain" description="RRM" evidence="11">
    <location>
        <begin position="129"/>
        <end position="214"/>
    </location>
</feature>
<dbReference type="SMART" id="SM00547">
    <property type="entry name" value="ZnF_RBZ"/>
    <property type="match status" value="1"/>
</dbReference>
<dbReference type="PANTHER" id="PTHR13948">
    <property type="entry name" value="RNA-BINDING PROTEIN"/>
    <property type="match status" value="1"/>
</dbReference>
<keyword evidence="4 9" id="KW-0863">Zinc-finger</keyword>
<accession>A0A4P9XZ23</accession>
<evidence type="ECO:0000256" key="1">
    <source>
        <dbReference type="ARBA" id="ARBA00004123"/>
    </source>
</evidence>
<evidence type="ECO:0000256" key="3">
    <source>
        <dbReference type="ARBA" id="ARBA00022737"/>
    </source>
</evidence>
<evidence type="ECO:0000256" key="6">
    <source>
        <dbReference type="ARBA" id="ARBA00022884"/>
    </source>
</evidence>
<name>A0A4P9XZ23_9FUNG</name>
<keyword evidence="3" id="KW-0677">Repeat</keyword>
<dbReference type="InterPro" id="IPR035979">
    <property type="entry name" value="RBD_domain_sf"/>
</dbReference>
<evidence type="ECO:0000256" key="4">
    <source>
        <dbReference type="ARBA" id="ARBA00022771"/>
    </source>
</evidence>
<dbReference type="InterPro" id="IPR001876">
    <property type="entry name" value="Znf_RanBP2"/>
</dbReference>
<keyword evidence="5" id="KW-0862">Zinc</keyword>
<evidence type="ECO:0000259" key="12">
    <source>
        <dbReference type="PROSITE" id="PS50157"/>
    </source>
</evidence>
<comment type="subcellular location">
    <subcellularLocation>
        <location evidence="1">Nucleus</location>
    </subcellularLocation>
</comment>
<evidence type="ECO:0000256" key="8">
    <source>
        <dbReference type="PROSITE-ProRule" id="PRU00176"/>
    </source>
</evidence>
<dbReference type="SUPFAM" id="SSF54928">
    <property type="entry name" value="RNA-binding domain, RBD"/>
    <property type="match status" value="2"/>
</dbReference>
<feature type="compositionally biased region" description="Basic and acidic residues" evidence="10">
    <location>
        <begin position="348"/>
        <end position="364"/>
    </location>
</feature>
<evidence type="ECO:0000256" key="9">
    <source>
        <dbReference type="PROSITE-ProRule" id="PRU00322"/>
    </source>
</evidence>
<feature type="compositionally biased region" description="Basic and acidic residues" evidence="10">
    <location>
        <begin position="273"/>
        <end position="301"/>
    </location>
</feature>
<dbReference type="Gene3D" id="3.30.70.330">
    <property type="match status" value="2"/>
</dbReference>
<dbReference type="Gene3D" id="4.10.1060.10">
    <property type="entry name" value="Zinc finger, RanBP2-type"/>
    <property type="match status" value="1"/>
</dbReference>
<dbReference type="GO" id="GO:0005634">
    <property type="term" value="C:nucleus"/>
    <property type="evidence" value="ECO:0007669"/>
    <property type="project" value="UniProtKB-SubCell"/>
</dbReference>
<keyword evidence="6 8" id="KW-0694">RNA-binding</keyword>
<evidence type="ECO:0000313" key="16">
    <source>
        <dbReference type="Proteomes" id="UP000267251"/>
    </source>
</evidence>
<dbReference type="InterPro" id="IPR055494">
    <property type="entry name" value="DUF7066"/>
</dbReference>
<feature type="domain" description="RanBP2-type" evidence="14">
    <location>
        <begin position="71"/>
        <end position="102"/>
    </location>
</feature>
<dbReference type="PROSITE" id="PS50174">
    <property type="entry name" value="G_PATCH"/>
    <property type="match status" value="1"/>
</dbReference>
<keyword evidence="2" id="KW-0479">Metal-binding</keyword>
<dbReference type="InterPro" id="IPR000504">
    <property type="entry name" value="RRM_dom"/>
</dbReference>
<evidence type="ECO:0000259" key="11">
    <source>
        <dbReference type="PROSITE" id="PS50102"/>
    </source>
</evidence>
<dbReference type="Pfam" id="PF01585">
    <property type="entry name" value="G-patch"/>
    <property type="match status" value="1"/>
</dbReference>
<dbReference type="PROSITE" id="PS01358">
    <property type="entry name" value="ZF_RANBP2_1"/>
    <property type="match status" value="1"/>
</dbReference>
<dbReference type="InterPro" id="IPR013087">
    <property type="entry name" value="Znf_C2H2_type"/>
</dbReference>